<dbReference type="EMBL" id="JF974306">
    <property type="protein sequence ID" value="AGF91334.1"/>
    <property type="molecule type" value="Genomic_DNA"/>
</dbReference>
<proteinExistence type="predicted"/>
<dbReference type="Proteomes" id="UP000502917">
    <property type="component" value="Segment"/>
</dbReference>
<organism evidence="1 2">
    <name type="scientific">Cyanophage P-SS1</name>
    <dbReference type="NCBI Taxonomy" id="889957"/>
    <lineage>
        <taxon>Viruses</taxon>
        <taxon>Duplodnaviria</taxon>
        <taxon>Heunggongvirae</taxon>
        <taxon>Uroviricota</taxon>
        <taxon>Caudoviricetes</taxon>
        <taxon>Pantevenvirales</taxon>
        <taxon>Kyanoviridae</taxon>
        <taxon>Ronodorvirus</taxon>
        <taxon>Ronodorvirus ssm4</taxon>
    </lineage>
</organism>
<gene>
    <name evidence="1" type="ORF">CPYG_00039</name>
</gene>
<accession>M1PQZ1</accession>
<evidence type="ECO:0000313" key="1">
    <source>
        <dbReference type="EMBL" id="AGF91334.1"/>
    </source>
</evidence>
<protein>
    <submittedName>
        <fullName evidence="1">Uncharacterized protein</fullName>
    </submittedName>
</protein>
<name>M1PQZ1_9CAUD</name>
<sequence>MDNLTELGWDYSCGRMSRSGMEIYDGIMRHCGILEDTEHWNEDVYADSNGDW</sequence>
<reference evidence="1 2" key="1">
    <citation type="submission" date="2010-12" db="EMBL/GenBank/DDBJ databases">
        <title>The Genome Sequence of Cyanophage P-SS1.</title>
        <authorList>
            <consortium name="The Broad Institute Genome Sequencing Platform"/>
            <person name="Henn M.R."/>
            <person name="Sullivan M.S."/>
            <person name="Osburne M.S."/>
            <person name="Levin J."/>
            <person name="Malboeuf C."/>
            <person name="Casali M."/>
            <person name="Russ C."/>
            <person name="Lennon N."/>
            <person name="Chapman S.B."/>
            <person name="Erlich R."/>
            <person name="Young S.K."/>
            <person name="Yandava C."/>
            <person name="Zeng Q."/>
            <person name="Alvarado L."/>
            <person name="Anderson S."/>
            <person name="Berlin A."/>
            <person name="Chen Z."/>
            <person name="Freedman E."/>
            <person name="Gellesch M."/>
            <person name="Goldberg J."/>
            <person name="Green L."/>
            <person name="Griggs A."/>
            <person name="Gujja S."/>
            <person name="Heilman E.R."/>
            <person name="Heiman D."/>
            <person name="Hollinger A."/>
            <person name="Howarth C."/>
            <person name="Larson L."/>
            <person name="Mehta T."/>
            <person name="Pearson M."/>
            <person name="Roberts A."/>
            <person name="Ryan E."/>
            <person name="Saif S."/>
            <person name="Shea T."/>
            <person name="Shenoy N."/>
            <person name="Sisk P."/>
            <person name="Stolte C."/>
            <person name="Sykes S."/>
            <person name="White J."/>
            <person name="Yu Q."/>
            <person name="Coleman M.L."/>
            <person name="Huang K.H."/>
            <person name="Weigele P.R."/>
            <person name="DeFrancesco A.S."/>
            <person name="Kern S.E."/>
            <person name="Thompson L.R."/>
            <person name="Fu R."/>
            <person name="Hombeck B."/>
            <person name="Chisholm S.W."/>
            <person name="Haas B."/>
            <person name="Nusbaum C."/>
            <person name="Birren B."/>
        </authorList>
    </citation>
    <scope>NUCLEOTIDE SEQUENCE [LARGE SCALE GENOMIC DNA]</scope>
    <source>
        <strain evidence="1 2">P-SS1</strain>
    </source>
</reference>
<evidence type="ECO:0000313" key="2">
    <source>
        <dbReference type="Proteomes" id="UP000502917"/>
    </source>
</evidence>